<dbReference type="InterPro" id="IPR026444">
    <property type="entry name" value="Secre_tail"/>
</dbReference>
<gene>
    <name evidence="3" type="ORF">I5907_07225</name>
</gene>
<comment type="caution">
    <text evidence="3">The sequence shown here is derived from an EMBL/GenBank/DDBJ whole genome shotgun (WGS) entry which is preliminary data.</text>
</comment>
<evidence type="ECO:0000256" key="1">
    <source>
        <dbReference type="SAM" id="SignalP"/>
    </source>
</evidence>
<dbReference type="Proteomes" id="UP000628448">
    <property type="component" value="Unassembled WGS sequence"/>
</dbReference>
<organism evidence="3 4">
    <name type="scientific">Panacibacter microcysteis</name>
    <dbReference type="NCBI Taxonomy" id="2793269"/>
    <lineage>
        <taxon>Bacteria</taxon>
        <taxon>Pseudomonadati</taxon>
        <taxon>Bacteroidota</taxon>
        <taxon>Chitinophagia</taxon>
        <taxon>Chitinophagales</taxon>
        <taxon>Chitinophagaceae</taxon>
        <taxon>Panacibacter</taxon>
    </lineage>
</organism>
<keyword evidence="4" id="KW-1185">Reference proteome</keyword>
<dbReference type="PANTHER" id="PTHR35580:SF1">
    <property type="entry name" value="PHYTASE-LIKE DOMAIN-CONTAINING PROTEIN"/>
    <property type="match status" value="1"/>
</dbReference>
<reference evidence="3" key="1">
    <citation type="submission" date="2020-11" db="EMBL/GenBank/DDBJ databases">
        <title>Bacterial whole genome sequence for Panacibacter sp. DH6.</title>
        <authorList>
            <person name="Le V."/>
            <person name="Ko S."/>
            <person name="Ahn C.-Y."/>
            <person name="Oh H.-M."/>
        </authorList>
    </citation>
    <scope>NUCLEOTIDE SEQUENCE</scope>
    <source>
        <strain evidence="3">DH6</strain>
    </source>
</reference>
<keyword evidence="1" id="KW-0732">Signal</keyword>
<protein>
    <submittedName>
        <fullName evidence="3">SBBP repeat-containing protein</fullName>
    </submittedName>
</protein>
<dbReference type="NCBIfam" id="TIGR04183">
    <property type="entry name" value="Por_Secre_tail"/>
    <property type="match status" value="1"/>
</dbReference>
<accession>A0A931GXL3</accession>
<feature type="domain" description="Secretion system C-terminal sorting" evidence="2">
    <location>
        <begin position="514"/>
        <end position="589"/>
    </location>
</feature>
<evidence type="ECO:0000313" key="4">
    <source>
        <dbReference type="Proteomes" id="UP000628448"/>
    </source>
</evidence>
<dbReference type="PANTHER" id="PTHR35580">
    <property type="entry name" value="CELL SURFACE GLYCOPROTEIN (S-LAYER PROTEIN)-LIKE PROTEIN"/>
    <property type="match status" value="1"/>
</dbReference>
<dbReference type="RefSeq" id="WP_196990041.1">
    <property type="nucleotide sequence ID" value="NZ_JADWYR010000001.1"/>
</dbReference>
<proteinExistence type="predicted"/>
<dbReference type="Pfam" id="PF18962">
    <property type="entry name" value="Por_Secre_tail"/>
    <property type="match status" value="1"/>
</dbReference>
<dbReference type="Pfam" id="PF06739">
    <property type="entry name" value="SBBP"/>
    <property type="match status" value="1"/>
</dbReference>
<feature type="signal peptide" evidence="1">
    <location>
        <begin position="1"/>
        <end position="23"/>
    </location>
</feature>
<sequence length="590" mass="62083">MTKCLRFITFLVLSLCMQQSLFAQFARSVGGTDADNGQALAYDAAGNTYIIGDFRGKADFDPGPGTLYLKSSCPCDESNPLLPDIFFAKYSRNGALIWARQVGGSGYDYGRGIGVDDAGNVYITGSFESTADFDPGTGISNLVAAGGKNIFLAKYTASGNYLWASNIGSGAWGEGNSLSVSNAGILTVAGYFNGTADFDPSAGIAAFNAGGFSDPFFARYTADGTYMWAKTITGSGESSGQHLYVDSAGAIYFTGNFYGTADFNTGAGVFELTGTNAKDAFYAKYTASGEFVWATRVGGNGDESGTAIIADKAGNVYATGYYINEIDFDPGAGIFNMSSGIGAYNGYLLKLNKDGLFEWANNIYSGQFNVGLSLSLDAQQNVYATGYFSGTTSFSPATSITSAGGTDIFIAVYKSTGALLNIFKEGGITNDWASAIAVDAKGFIYVTGYYTGAAQFTINGAITTLTSAGNGDVYFLKAKRKSLQTAAVAAATATDLMAGNSSNAGQTMLHQNIPNPAQSYTTVAYNLGTAAQVRLSLVDMNGKEVMVLKNAMQQKGLYTLQVNVGRLKSGIYIWRLAAGNEYFTKKLVVQ</sequence>
<evidence type="ECO:0000313" key="3">
    <source>
        <dbReference type="EMBL" id="MBG9376019.1"/>
    </source>
</evidence>
<dbReference type="SUPFAM" id="SSF101898">
    <property type="entry name" value="NHL repeat"/>
    <property type="match status" value="1"/>
</dbReference>
<name>A0A931GXL3_9BACT</name>
<feature type="chain" id="PRO_5037618979" evidence="1">
    <location>
        <begin position="24"/>
        <end position="590"/>
    </location>
</feature>
<evidence type="ECO:0000259" key="2">
    <source>
        <dbReference type="Pfam" id="PF18962"/>
    </source>
</evidence>
<dbReference type="InterPro" id="IPR010620">
    <property type="entry name" value="SBBP_repeat"/>
</dbReference>
<dbReference type="InterPro" id="IPR052918">
    <property type="entry name" value="Motility_Chemotaxis_Reg"/>
</dbReference>
<dbReference type="AlphaFoldDB" id="A0A931GXL3"/>
<dbReference type="EMBL" id="JADWYR010000001">
    <property type="protein sequence ID" value="MBG9376019.1"/>
    <property type="molecule type" value="Genomic_DNA"/>
</dbReference>